<reference evidence="2 3" key="1">
    <citation type="submission" date="2019-02" db="EMBL/GenBank/DDBJ databases">
        <title>Deep-cultivation of Planctomycetes and their phenomic and genomic characterization uncovers novel biology.</title>
        <authorList>
            <person name="Wiegand S."/>
            <person name="Jogler M."/>
            <person name="Boedeker C."/>
            <person name="Pinto D."/>
            <person name="Vollmers J."/>
            <person name="Rivas-Marin E."/>
            <person name="Kohn T."/>
            <person name="Peeters S.H."/>
            <person name="Heuer A."/>
            <person name="Rast P."/>
            <person name="Oberbeckmann S."/>
            <person name="Bunk B."/>
            <person name="Jeske O."/>
            <person name="Meyerdierks A."/>
            <person name="Storesund J.E."/>
            <person name="Kallscheuer N."/>
            <person name="Luecker S."/>
            <person name="Lage O.M."/>
            <person name="Pohl T."/>
            <person name="Merkel B.J."/>
            <person name="Hornburger P."/>
            <person name="Mueller R.-W."/>
            <person name="Bruemmer F."/>
            <person name="Labrenz M."/>
            <person name="Spormann A.M."/>
            <person name="Op Den Camp H."/>
            <person name="Overmann J."/>
            <person name="Amann R."/>
            <person name="Jetten M.S.M."/>
            <person name="Mascher T."/>
            <person name="Medema M.H."/>
            <person name="Devos D.P."/>
            <person name="Kaster A.-K."/>
            <person name="Ovreas L."/>
            <person name="Rohde M."/>
            <person name="Galperin M.Y."/>
            <person name="Jogler C."/>
        </authorList>
    </citation>
    <scope>NUCLEOTIDE SEQUENCE [LARGE SCALE GENOMIC DNA]</scope>
    <source>
        <strain evidence="2 3">CA54</strain>
    </source>
</reference>
<evidence type="ECO:0000313" key="3">
    <source>
        <dbReference type="Proteomes" id="UP000320735"/>
    </source>
</evidence>
<gene>
    <name evidence="2" type="ORF">CA54_41140</name>
</gene>
<accession>A0A5C6B9C3</accession>
<proteinExistence type="predicted"/>
<protein>
    <submittedName>
        <fullName evidence="2">Uncharacterized protein</fullName>
    </submittedName>
</protein>
<name>A0A5C6B9C3_9PLAN</name>
<feature type="compositionally biased region" description="Basic residues" evidence="1">
    <location>
        <begin position="118"/>
        <end position="139"/>
    </location>
</feature>
<sequence length="139" mass="16292">MGWTYPFGASRKSLIEDRTQAWERESAGMTVKTTCLAHCFRGGRFSGVLWAVWEQTHSQGKQPTRRWITCDLIRCHSGEWGYKDMSEACSPFYYSCPLKYLDLVSIEQHGGNAEWRKQVHQHHTRQKEKRQRKRSHCAS</sequence>
<dbReference type="AlphaFoldDB" id="A0A5C6B9C3"/>
<feature type="region of interest" description="Disordered" evidence="1">
    <location>
        <begin position="115"/>
        <end position="139"/>
    </location>
</feature>
<dbReference type="Proteomes" id="UP000320735">
    <property type="component" value="Unassembled WGS sequence"/>
</dbReference>
<comment type="caution">
    <text evidence="2">The sequence shown here is derived from an EMBL/GenBank/DDBJ whole genome shotgun (WGS) entry which is preliminary data.</text>
</comment>
<evidence type="ECO:0000313" key="2">
    <source>
        <dbReference type="EMBL" id="TWU08875.1"/>
    </source>
</evidence>
<organism evidence="2 3">
    <name type="scientific">Symmachiella macrocystis</name>
    <dbReference type="NCBI Taxonomy" id="2527985"/>
    <lineage>
        <taxon>Bacteria</taxon>
        <taxon>Pseudomonadati</taxon>
        <taxon>Planctomycetota</taxon>
        <taxon>Planctomycetia</taxon>
        <taxon>Planctomycetales</taxon>
        <taxon>Planctomycetaceae</taxon>
        <taxon>Symmachiella</taxon>
    </lineage>
</organism>
<evidence type="ECO:0000256" key="1">
    <source>
        <dbReference type="SAM" id="MobiDB-lite"/>
    </source>
</evidence>
<keyword evidence="3" id="KW-1185">Reference proteome</keyword>
<dbReference type="EMBL" id="SJPP01000002">
    <property type="protein sequence ID" value="TWU08875.1"/>
    <property type="molecule type" value="Genomic_DNA"/>
</dbReference>